<feature type="transmembrane region" description="Helical" evidence="6">
    <location>
        <begin position="242"/>
        <end position="258"/>
    </location>
</feature>
<keyword evidence="3 6" id="KW-0812">Transmembrane</keyword>
<evidence type="ECO:0000256" key="3">
    <source>
        <dbReference type="ARBA" id="ARBA00022692"/>
    </source>
</evidence>
<proteinExistence type="predicted"/>
<sequence>MAFVEFHPAQVIFFRMLIATLCFMLVFRRLGNVSYQKGDWKYLAGMCLFEPCLYFIFESIALKNTSASQAGVITSLLPLMVAVGAYFFLKEQLSKKTVLGFIVAVAGAISLSLLGSETERAPNPVMGNFFEFLAMACACGYTLLLKHLTLRYSALFLTALQSASGAVFFFPAALWFPVPANYSVDSLIAIFYLGIMVSIGAYGLYNYAVSKISASQATAYINFIPVFTIIIAFFILDERLTIWQIAACGVIVTGILLSKPSNNN</sequence>
<dbReference type="SUPFAM" id="SSF103481">
    <property type="entry name" value="Multidrug resistance efflux transporter EmrE"/>
    <property type="match status" value="2"/>
</dbReference>
<protein>
    <submittedName>
        <fullName evidence="8">DMT family transporter</fullName>
    </submittedName>
</protein>
<evidence type="ECO:0000256" key="2">
    <source>
        <dbReference type="ARBA" id="ARBA00022475"/>
    </source>
</evidence>
<keyword evidence="4 6" id="KW-1133">Transmembrane helix</keyword>
<evidence type="ECO:0000313" key="9">
    <source>
        <dbReference type="Proteomes" id="UP001163739"/>
    </source>
</evidence>
<evidence type="ECO:0000256" key="5">
    <source>
        <dbReference type="ARBA" id="ARBA00023136"/>
    </source>
</evidence>
<dbReference type="Gene3D" id="1.10.3730.20">
    <property type="match status" value="2"/>
</dbReference>
<dbReference type="PANTHER" id="PTHR32322">
    <property type="entry name" value="INNER MEMBRANE TRANSPORTER"/>
    <property type="match status" value="1"/>
</dbReference>
<dbReference type="PANTHER" id="PTHR32322:SF18">
    <property type="entry name" value="S-ADENOSYLMETHIONINE_S-ADENOSYLHOMOCYSTEINE TRANSPORTER"/>
    <property type="match status" value="1"/>
</dbReference>
<feature type="transmembrane region" description="Helical" evidence="6">
    <location>
        <begin position="68"/>
        <end position="89"/>
    </location>
</feature>
<feature type="transmembrane region" description="Helical" evidence="6">
    <location>
        <begin position="127"/>
        <end position="145"/>
    </location>
</feature>
<dbReference type="InterPro" id="IPR050638">
    <property type="entry name" value="AA-Vitamin_Transporters"/>
</dbReference>
<dbReference type="InterPro" id="IPR000620">
    <property type="entry name" value="EamA_dom"/>
</dbReference>
<dbReference type="InterPro" id="IPR037185">
    <property type="entry name" value="EmrE-like"/>
</dbReference>
<organism evidence="8 9">
    <name type="scientific">Alkalimarinus alittae</name>
    <dbReference type="NCBI Taxonomy" id="2961619"/>
    <lineage>
        <taxon>Bacteria</taxon>
        <taxon>Pseudomonadati</taxon>
        <taxon>Pseudomonadota</taxon>
        <taxon>Gammaproteobacteria</taxon>
        <taxon>Alteromonadales</taxon>
        <taxon>Alteromonadaceae</taxon>
        <taxon>Alkalimarinus</taxon>
    </lineage>
</organism>
<feature type="transmembrane region" description="Helical" evidence="6">
    <location>
        <begin position="12"/>
        <end position="30"/>
    </location>
</feature>
<keyword evidence="5 6" id="KW-0472">Membrane</keyword>
<reference evidence="8" key="1">
    <citation type="submission" date="2022-06" db="EMBL/GenBank/DDBJ databases">
        <title>Alkalimarinus sp. nov., isolated from gut of a Alitta virens.</title>
        <authorList>
            <person name="Yang A.I."/>
            <person name="Shin N.-R."/>
        </authorList>
    </citation>
    <scope>NUCLEOTIDE SEQUENCE</scope>
    <source>
        <strain evidence="8">A2M4</strain>
    </source>
</reference>
<evidence type="ECO:0000256" key="4">
    <source>
        <dbReference type="ARBA" id="ARBA00022989"/>
    </source>
</evidence>
<evidence type="ECO:0000313" key="8">
    <source>
        <dbReference type="EMBL" id="UZE98060.1"/>
    </source>
</evidence>
<feature type="transmembrane region" description="Helical" evidence="6">
    <location>
        <begin position="217"/>
        <end position="236"/>
    </location>
</feature>
<accession>A0ABY6N7E0</accession>
<dbReference type="Proteomes" id="UP001163739">
    <property type="component" value="Chromosome"/>
</dbReference>
<evidence type="ECO:0000256" key="6">
    <source>
        <dbReference type="SAM" id="Phobius"/>
    </source>
</evidence>
<evidence type="ECO:0000259" key="7">
    <source>
        <dbReference type="Pfam" id="PF00892"/>
    </source>
</evidence>
<dbReference type="Pfam" id="PF00892">
    <property type="entry name" value="EamA"/>
    <property type="match status" value="2"/>
</dbReference>
<feature type="transmembrane region" description="Helical" evidence="6">
    <location>
        <begin position="152"/>
        <end position="175"/>
    </location>
</feature>
<keyword evidence="2" id="KW-1003">Cell membrane</keyword>
<gene>
    <name evidence="8" type="ORF">NKI27_14670</name>
</gene>
<evidence type="ECO:0000256" key="1">
    <source>
        <dbReference type="ARBA" id="ARBA00004651"/>
    </source>
</evidence>
<feature type="domain" description="EamA" evidence="7">
    <location>
        <begin position="5"/>
        <end position="112"/>
    </location>
</feature>
<feature type="domain" description="EamA" evidence="7">
    <location>
        <begin position="126"/>
        <end position="257"/>
    </location>
</feature>
<feature type="transmembrane region" description="Helical" evidence="6">
    <location>
        <begin position="98"/>
        <end position="115"/>
    </location>
</feature>
<keyword evidence="9" id="KW-1185">Reference proteome</keyword>
<dbReference type="EMBL" id="CP100390">
    <property type="protein sequence ID" value="UZE98060.1"/>
    <property type="molecule type" value="Genomic_DNA"/>
</dbReference>
<feature type="transmembrane region" description="Helical" evidence="6">
    <location>
        <begin position="187"/>
        <end position="205"/>
    </location>
</feature>
<name>A0ABY6N7E0_9ALTE</name>
<comment type="subcellular location">
    <subcellularLocation>
        <location evidence="1">Cell membrane</location>
        <topology evidence="1">Multi-pass membrane protein</topology>
    </subcellularLocation>
</comment>
<feature type="transmembrane region" description="Helical" evidence="6">
    <location>
        <begin position="42"/>
        <end position="62"/>
    </location>
</feature>